<organism evidence="1">
    <name type="scientific">Streptomyces haneummycinicus</name>
    <dbReference type="NCBI Taxonomy" id="3074435"/>
    <lineage>
        <taxon>Bacteria</taxon>
        <taxon>Bacillati</taxon>
        <taxon>Actinomycetota</taxon>
        <taxon>Actinomycetes</taxon>
        <taxon>Kitasatosporales</taxon>
        <taxon>Streptomycetaceae</taxon>
        <taxon>Streptomyces</taxon>
    </lineage>
</organism>
<reference evidence="1" key="2">
    <citation type="submission" date="2024-07" db="EMBL/GenBank/DDBJ databases">
        <title>Streptomyces haneummycinica sp. nov., a new antibiotic-producing actinobacterium isolated from marine sediment.</title>
        <authorList>
            <person name="Uemura M."/>
            <person name="Hamada M."/>
            <person name="Hirano S."/>
            <person name="Kobayashi K."/>
            <person name="Ohshiro T."/>
            <person name="Kobayashi T."/>
            <person name="Terahara T."/>
        </authorList>
    </citation>
    <scope>NUCLEOTIDE SEQUENCE</scope>
    <source>
        <strain evidence="1">KM77-8</strain>
    </source>
</reference>
<reference evidence="1" key="1">
    <citation type="submission" date="2024-06" db="EMBL/GenBank/DDBJ databases">
        <authorList>
            <consortium name="consrtm"/>
            <person name="Uemura M."/>
            <person name="Terahara T."/>
        </authorList>
    </citation>
    <scope>NUCLEOTIDE SEQUENCE</scope>
    <source>
        <strain evidence="1">KM77-8</strain>
    </source>
</reference>
<evidence type="ECO:0000313" key="1">
    <source>
        <dbReference type="EMBL" id="BFO21077.1"/>
    </source>
</evidence>
<protein>
    <submittedName>
        <fullName evidence="1">Uncharacterized protein</fullName>
    </submittedName>
</protein>
<gene>
    <name evidence="1" type="ORF">SHKM778_74650</name>
</gene>
<accession>A0AAT9HUY2</accession>
<name>A0AAT9HUY2_9ACTN</name>
<proteinExistence type="predicted"/>
<dbReference type="EMBL" id="AP035768">
    <property type="protein sequence ID" value="BFO21077.1"/>
    <property type="molecule type" value="Genomic_DNA"/>
</dbReference>
<sequence length="63" mass="6548">MRRVGLVPQEPRDLLYADTVAAECAAADEDAGAEPGTCRALLTELLPSVADDIHPGTCPRASA</sequence>
<dbReference type="AlphaFoldDB" id="A0AAT9HUY2"/>